<dbReference type="EC" id="3.4.21.-" evidence="7"/>
<dbReference type="Pfam" id="PF02897">
    <property type="entry name" value="Peptidase_S9_N"/>
    <property type="match status" value="1"/>
</dbReference>
<organism evidence="10 11">
    <name type="scientific">Clavelina lepadiformis</name>
    <name type="common">Light-bulb sea squirt</name>
    <name type="synonym">Ascidia lepadiformis</name>
    <dbReference type="NCBI Taxonomy" id="159417"/>
    <lineage>
        <taxon>Eukaryota</taxon>
        <taxon>Metazoa</taxon>
        <taxon>Chordata</taxon>
        <taxon>Tunicata</taxon>
        <taxon>Ascidiacea</taxon>
        <taxon>Aplousobranchia</taxon>
        <taxon>Clavelinidae</taxon>
        <taxon>Clavelina</taxon>
    </lineage>
</organism>
<comment type="caution">
    <text evidence="10">The sequence shown here is derived from an EMBL/GenBank/DDBJ whole genome shotgun (WGS) entry which is preliminary data.</text>
</comment>
<evidence type="ECO:0000259" key="9">
    <source>
        <dbReference type="Pfam" id="PF02897"/>
    </source>
</evidence>
<dbReference type="InterPro" id="IPR023302">
    <property type="entry name" value="Pept_S9A_N"/>
</dbReference>
<reference evidence="10 11" key="1">
    <citation type="submission" date="2024-02" db="EMBL/GenBank/DDBJ databases">
        <authorList>
            <person name="Daric V."/>
            <person name="Darras S."/>
        </authorList>
    </citation>
    <scope>NUCLEOTIDE SEQUENCE [LARGE SCALE GENOMIC DNA]</scope>
</reference>
<evidence type="ECO:0000313" key="10">
    <source>
        <dbReference type="EMBL" id="CAK8682273.1"/>
    </source>
</evidence>
<feature type="domain" description="Peptidase S9A N-terminal" evidence="9">
    <location>
        <begin position="7"/>
        <end position="416"/>
    </location>
</feature>
<evidence type="ECO:0000256" key="7">
    <source>
        <dbReference type="RuleBase" id="RU368024"/>
    </source>
</evidence>
<dbReference type="PANTHER" id="PTHR42881:SF2">
    <property type="entry name" value="PROLYL ENDOPEPTIDASE"/>
    <property type="match status" value="1"/>
</dbReference>
<dbReference type="EMBL" id="CAWYQH010000090">
    <property type="protein sequence ID" value="CAK8682273.1"/>
    <property type="molecule type" value="Genomic_DNA"/>
</dbReference>
<dbReference type="InterPro" id="IPR002470">
    <property type="entry name" value="Peptidase_S9A"/>
</dbReference>
<evidence type="ECO:0000313" key="11">
    <source>
        <dbReference type="Proteomes" id="UP001642483"/>
    </source>
</evidence>
<dbReference type="Pfam" id="PF00326">
    <property type="entry name" value="Peptidase_S9"/>
    <property type="match status" value="1"/>
</dbReference>
<comment type="catalytic activity">
    <reaction evidence="1">
        <text>Hydrolysis of Pro-|-Xaa &gt;&gt; Ala-|-Xaa in oligopeptides.</text>
        <dbReference type="EC" id="3.4.21.26"/>
    </reaction>
</comment>
<dbReference type="PROSITE" id="PS00708">
    <property type="entry name" value="PRO_ENDOPEP_SER"/>
    <property type="match status" value="1"/>
</dbReference>
<proteinExistence type="inferred from homology"/>
<keyword evidence="4 7" id="KW-0645">Protease</keyword>
<dbReference type="InterPro" id="IPR051167">
    <property type="entry name" value="Prolyl_oligopep/macrocyclase"/>
</dbReference>
<dbReference type="PRINTS" id="PR00862">
    <property type="entry name" value="PROLIGOPTASE"/>
</dbReference>
<protein>
    <recommendedName>
        <fullName evidence="3 7">Prolyl endopeptidase</fullName>
        <ecNumber evidence="7">3.4.21.-</ecNumber>
    </recommendedName>
</protein>
<dbReference type="InterPro" id="IPR001375">
    <property type="entry name" value="Peptidase_S9_cat"/>
</dbReference>
<dbReference type="InterPro" id="IPR002471">
    <property type="entry name" value="Pept_S9_AS"/>
</dbReference>
<dbReference type="Gene3D" id="3.40.50.1820">
    <property type="entry name" value="alpha/beta hydrolase"/>
    <property type="match status" value="1"/>
</dbReference>
<keyword evidence="6 7" id="KW-0720">Serine protease</keyword>
<dbReference type="SUPFAM" id="SSF53474">
    <property type="entry name" value="alpha/beta-Hydrolases"/>
    <property type="match status" value="1"/>
</dbReference>
<keyword evidence="11" id="KW-1185">Reference proteome</keyword>
<evidence type="ECO:0000256" key="6">
    <source>
        <dbReference type="ARBA" id="ARBA00022825"/>
    </source>
</evidence>
<sequence>MSALKYPNARKDASVVDDYHGSKIPDFYTWMEDPDCDETKAFVEAQNEISVPYLKECPHREKFFDRLTELYNYPKYSCPFKRGSHYYYFMNSGLQNQSVMYKQANLSSEPRVFIDPNKLSDDGTVSLSGRRFSEDGRYFAYGLSNSGSDWITIKFKDAENEEDLPDVLERVKFSSMAWTHDNKGMFYNAYVDQEGKTDGTEVTSNINQKLFYHRLGTKQSDDVLFAEFKDNPRWMSGAQLSDDGNYVLLSISEGCDPVNRLWYVDLRTLDGGISSIPAWVKLVDNFDAEYEYITNEGSLFTFKTNLNAPRYKLINIDITKPDMNEWKTLIAEHDSDVLEWATCVNQDKLVVEYLRDVKSALELRQLKDGSLLKKFPLDVGSVVGFSGRKEQNEIFYQFTSFLSPGIIFHYDFEKSEPHSEVFREIKVKGFDASLFETKQVFYSSKDDTKIPMFIVHKKGIPLSGNHPTLLYGYGGFNISITPSFSVSRVIFMQHMGGVLAIANIRGGGEYGETWHRGGMLAKKQNCFDDFQHAAEYLINEGYTSPNKLTINGGSNGGLLVAACINQRPDLFGCAVAQVGVMDMLKFHKYTIGHAWTTDFGSSDNEEQFQWLVKYSPIHNVGNSKGPQKNQYPSLLLLTGDHDDRVVPHHSFKYIATVQDKVGASPNQRNPLLIRVDTKSGHGGGKPTSKIIEETSDIYGFIGRNVGADWLDCSVPVSSATNRL</sequence>
<dbReference type="Proteomes" id="UP001642483">
    <property type="component" value="Unassembled WGS sequence"/>
</dbReference>
<dbReference type="InterPro" id="IPR029058">
    <property type="entry name" value="AB_hydrolase_fold"/>
</dbReference>
<evidence type="ECO:0000259" key="8">
    <source>
        <dbReference type="Pfam" id="PF00326"/>
    </source>
</evidence>
<feature type="domain" description="Peptidase S9 prolyl oligopeptidase catalytic" evidence="8">
    <location>
        <begin position="482"/>
        <end position="706"/>
    </location>
</feature>
<evidence type="ECO:0000256" key="2">
    <source>
        <dbReference type="ARBA" id="ARBA00005228"/>
    </source>
</evidence>
<gene>
    <name evidence="10" type="ORF">CVLEPA_LOCUS12955</name>
</gene>
<evidence type="ECO:0000256" key="3">
    <source>
        <dbReference type="ARBA" id="ARBA00016310"/>
    </source>
</evidence>
<name>A0ABP0FSI2_CLALP</name>
<dbReference type="Gene3D" id="2.130.10.120">
    <property type="entry name" value="Prolyl oligopeptidase, N-terminal domain"/>
    <property type="match status" value="1"/>
</dbReference>
<dbReference type="SUPFAM" id="SSF50993">
    <property type="entry name" value="Peptidase/esterase 'gauge' domain"/>
    <property type="match status" value="1"/>
</dbReference>
<evidence type="ECO:0000256" key="5">
    <source>
        <dbReference type="ARBA" id="ARBA00022801"/>
    </source>
</evidence>
<keyword evidence="5 7" id="KW-0378">Hydrolase</keyword>
<comment type="similarity">
    <text evidence="2 7">Belongs to the peptidase S9A family.</text>
</comment>
<evidence type="ECO:0000256" key="1">
    <source>
        <dbReference type="ARBA" id="ARBA00001070"/>
    </source>
</evidence>
<evidence type="ECO:0000256" key="4">
    <source>
        <dbReference type="ARBA" id="ARBA00022670"/>
    </source>
</evidence>
<accession>A0ABP0FSI2</accession>
<dbReference type="PANTHER" id="PTHR42881">
    <property type="entry name" value="PROLYL ENDOPEPTIDASE"/>
    <property type="match status" value="1"/>
</dbReference>